<evidence type="ECO:0000313" key="2">
    <source>
        <dbReference type="EMBL" id="ONI21383.1"/>
    </source>
</evidence>
<protein>
    <submittedName>
        <fullName evidence="2">Uncharacterized protein</fullName>
    </submittedName>
</protein>
<feature type="transmembrane region" description="Helical" evidence="1">
    <location>
        <begin position="31"/>
        <end position="55"/>
    </location>
</feature>
<keyword evidence="1" id="KW-0812">Transmembrane</keyword>
<reference evidence="2 3" key="1">
    <citation type="journal article" date="2013" name="Nat. Genet.">
        <title>The high-quality draft genome of peach (Prunus persica) identifies unique patterns of genetic diversity, domestication and genome evolution.</title>
        <authorList>
            <consortium name="International Peach Genome Initiative"/>
            <person name="Verde I."/>
            <person name="Abbott A.G."/>
            <person name="Scalabrin S."/>
            <person name="Jung S."/>
            <person name="Shu S."/>
            <person name="Marroni F."/>
            <person name="Zhebentyayeva T."/>
            <person name="Dettori M.T."/>
            <person name="Grimwood J."/>
            <person name="Cattonaro F."/>
            <person name="Zuccolo A."/>
            <person name="Rossini L."/>
            <person name="Jenkins J."/>
            <person name="Vendramin E."/>
            <person name="Meisel L.A."/>
            <person name="Decroocq V."/>
            <person name="Sosinski B."/>
            <person name="Prochnik S."/>
            <person name="Mitros T."/>
            <person name="Policriti A."/>
            <person name="Cipriani G."/>
            <person name="Dondini L."/>
            <person name="Ficklin S."/>
            <person name="Goodstein D.M."/>
            <person name="Xuan P."/>
            <person name="Del Fabbro C."/>
            <person name="Aramini V."/>
            <person name="Copetti D."/>
            <person name="Gonzalez S."/>
            <person name="Horner D.S."/>
            <person name="Falchi R."/>
            <person name="Lucas S."/>
            <person name="Mica E."/>
            <person name="Maldonado J."/>
            <person name="Lazzari B."/>
            <person name="Bielenberg D."/>
            <person name="Pirona R."/>
            <person name="Miculan M."/>
            <person name="Barakat A."/>
            <person name="Testolin R."/>
            <person name="Stella A."/>
            <person name="Tartarini S."/>
            <person name="Tonutti P."/>
            <person name="Arus P."/>
            <person name="Orellana A."/>
            <person name="Wells C."/>
            <person name="Main D."/>
            <person name="Vizzotto G."/>
            <person name="Silva H."/>
            <person name="Salamini F."/>
            <person name="Schmutz J."/>
            <person name="Morgante M."/>
            <person name="Rokhsar D.S."/>
        </authorList>
    </citation>
    <scope>NUCLEOTIDE SEQUENCE [LARGE SCALE GENOMIC DNA]</scope>
    <source>
        <strain evidence="3">cv. Nemared</strain>
    </source>
</reference>
<gene>
    <name evidence="2" type="ORF">PRUPE_2G062500</name>
</gene>
<sequence>MDLPHKQQLSVPMRITLVVLIKDQDQLAELLAWHMLLIHQSVDLLVPMIMGLVVLMKDWHVSMICFSTINPR</sequence>
<evidence type="ECO:0000313" key="3">
    <source>
        <dbReference type="Proteomes" id="UP000006882"/>
    </source>
</evidence>
<keyword evidence="3" id="KW-1185">Reference proteome</keyword>
<proteinExistence type="predicted"/>
<keyword evidence="1" id="KW-1133">Transmembrane helix</keyword>
<organism evidence="2 3">
    <name type="scientific">Prunus persica</name>
    <name type="common">Peach</name>
    <name type="synonym">Amygdalus persica</name>
    <dbReference type="NCBI Taxonomy" id="3760"/>
    <lineage>
        <taxon>Eukaryota</taxon>
        <taxon>Viridiplantae</taxon>
        <taxon>Streptophyta</taxon>
        <taxon>Embryophyta</taxon>
        <taxon>Tracheophyta</taxon>
        <taxon>Spermatophyta</taxon>
        <taxon>Magnoliopsida</taxon>
        <taxon>eudicotyledons</taxon>
        <taxon>Gunneridae</taxon>
        <taxon>Pentapetalae</taxon>
        <taxon>rosids</taxon>
        <taxon>fabids</taxon>
        <taxon>Rosales</taxon>
        <taxon>Rosaceae</taxon>
        <taxon>Amygdaloideae</taxon>
        <taxon>Amygdaleae</taxon>
        <taxon>Prunus</taxon>
    </lineage>
</organism>
<keyword evidence="1" id="KW-0472">Membrane</keyword>
<evidence type="ECO:0000256" key="1">
    <source>
        <dbReference type="SAM" id="Phobius"/>
    </source>
</evidence>
<dbReference type="EMBL" id="CM007652">
    <property type="protein sequence ID" value="ONI21383.1"/>
    <property type="molecule type" value="Genomic_DNA"/>
</dbReference>
<dbReference type="Proteomes" id="UP000006882">
    <property type="component" value="Chromosome G2"/>
</dbReference>
<name>A0A251QC78_PRUPE</name>
<dbReference type="Gramene" id="ONI21383">
    <property type="protein sequence ID" value="ONI21383"/>
    <property type="gene ID" value="PRUPE_2G062500"/>
</dbReference>
<dbReference type="AlphaFoldDB" id="A0A251QC78"/>
<accession>A0A251QC78</accession>